<feature type="transmembrane region" description="Helical" evidence="7">
    <location>
        <begin position="409"/>
        <end position="430"/>
    </location>
</feature>
<feature type="transmembrane region" description="Helical" evidence="7">
    <location>
        <begin position="471"/>
        <end position="493"/>
    </location>
</feature>
<feature type="transmembrane region" description="Helical" evidence="7">
    <location>
        <begin position="21"/>
        <end position="38"/>
    </location>
</feature>
<dbReference type="Proteomes" id="UP000230750">
    <property type="component" value="Unassembled WGS sequence"/>
</dbReference>
<gene>
    <name evidence="8" type="ORF">BSL78_03037</name>
</gene>
<dbReference type="PANTHER" id="PTHR11819">
    <property type="entry name" value="SOLUTE CARRIER FAMILY 5"/>
    <property type="match status" value="1"/>
</dbReference>
<evidence type="ECO:0000256" key="5">
    <source>
        <dbReference type="ARBA" id="ARBA00023136"/>
    </source>
</evidence>
<dbReference type="STRING" id="307972.A0A2G8LIG4"/>
<feature type="transmembrane region" description="Helical" evidence="7">
    <location>
        <begin position="368"/>
        <end position="397"/>
    </location>
</feature>
<dbReference type="AlphaFoldDB" id="A0A2G8LIG4"/>
<proteinExistence type="inferred from homology"/>
<protein>
    <submittedName>
        <fullName evidence="8">Putative sodium/glucose cotransporter 4 isoform X1</fullName>
    </submittedName>
</protein>
<evidence type="ECO:0000256" key="7">
    <source>
        <dbReference type="SAM" id="Phobius"/>
    </source>
</evidence>
<dbReference type="EMBL" id="MRZV01000067">
    <property type="protein sequence ID" value="PIK60039.1"/>
    <property type="molecule type" value="Genomic_DNA"/>
</dbReference>
<dbReference type="NCBIfam" id="TIGR00813">
    <property type="entry name" value="sss"/>
    <property type="match status" value="1"/>
</dbReference>
<sequence length="666" mass="73000">MAGGSNYSTGAIGSSLATPDYVIVIVYLVGILAVGLWASMRSSRSTLKGYFLAGSKMSWWPVGASLFASNIGCEHFIGLAGYGAANGISVAAYEINFLQIMIYSVNLFVNSLISIQVYTMPEYLNKRFGGQRIRVYLAILSLILSVLTKISVALFTGALFVQQALGWNLYPAVIILLTVTAIYTVMGGLAAVIYTDAAQTAIIIGGAAVLMILSFQEVSWDELQLEYPLAIPRQALVGNISCGLPREDAFHLFRHPIHSDLPWPAMIFGITVSATWYVCADQVMVQRALAAKSVAHAKGGCILVGFLKSLPLFLMVYPGMISRVLFTDAVACVDSVECMKHCQSEVGCSNIAYPKLVVNIMPIGLKGLMLAVIMSSLMSSLTSIFNSSSTIFTIDIWTRFRPRAKETELMVVGRVFILVLVVIGIMWISIIQSAQGGRLFDYIQSITSYLAPPICAVFVLAVSWKRTNEKGAFWGLMFGFVIGLIRMAIDFTFTAPACREIDTRPTLLANWHYLYFGVFLFGVVSIFTIVVSLLTEPLPERYSGAPECSPLAPRKSLRCVVWSAARGYEDFWTRKDKLITDDEPVIEVREEGRQESRDNEDVSCGRRFVDVICGTGQDSNAAPTAKELDSLEKLSSLKETKTETIILNATAIFMLGCSLVLWVVFA</sequence>
<dbReference type="Pfam" id="PF00474">
    <property type="entry name" value="SSF"/>
    <property type="match status" value="1"/>
</dbReference>
<dbReference type="PROSITE" id="PS00456">
    <property type="entry name" value="NA_SOLUT_SYMP_1"/>
    <property type="match status" value="1"/>
</dbReference>
<keyword evidence="4 7" id="KW-1133">Transmembrane helix</keyword>
<evidence type="ECO:0000256" key="3">
    <source>
        <dbReference type="ARBA" id="ARBA00022692"/>
    </source>
</evidence>
<name>A0A2G8LIG4_STIJA</name>
<evidence type="ECO:0000256" key="1">
    <source>
        <dbReference type="ARBA" id="ARBA00004141"/>
    </source>
</evidence>
<dbReference type="InterPro" id="IPR018212">
    <property type="entry name" value="Na/solute_symporter_CS"/>
</dbReference>
<organism evidence="8 9">
    <name type="scientific">Stichopus japonicus</name>
    <name type="common">Sea cucumber</name>
    <dbReference type="NCBI Taxonomy" id="307972"/>
    <lineage>
        <taxon>Eukaryota</taxon>
        <taxon>Metazoa</taxon>
        <taxon>Echinodermata</taxon>
        <taxon>Eleutherozoa</taxon>
        <taxon>Echinozoa</taxon>
        <taxon>Holothuroidea</taxon>
        <taxon>Aspidochirotacea</taxon>
        <taxon>Aspidochirotida</taxon>
        <taxon>Stichopodidae</taxon>
        <taxon>Apostichopus</taxon>
    </lineage>
</organism>
<dbReference type="PROSITE" id="PS50283">
    <property type="entry name" value="NA_SOLUT_SYMP_3"/>
    <property type="match status" value="1"/>
</dbReference>
<feature type="transmembrane region" description="Helical" evidence="7">
    <location>
        <begin position="300"/>
        <end position="320"/>
    </location>
</feature>
<comment type="similarity">
    <text evidence="2 6">Belongs to the sodium:solute symporter (SSF) (TC 2.A.21) family.</text>
</comment>
<keyword evidence="9" id="KW-1185">Reference proteome</keyword>
<evidence type="ECO:0000313" key="9">
    <source>
        <dbReference type="Proteomes" id="UP000230750"/>
    </source>
</evidence>
<dbReference type="OrthoDB" id="6132759at2759"/>
<evidence type="ECO:0000313" key="8">
    <source>
        <dbReference type="EMBL" id="PIK60039.1"/>
    </source>
</evidence>
<dbReference type="InterPro" id="IPR001734">
    <property type="entry name" value="Na/solute_symporter"/>
</dbReference>
<feature type="transmembrane region" description="Helical" evidence="7">
    <location>
        <begin position="645"/>
        <end position="665"/>
    </location>
</feature>
<comment type="caution">
    <text evidence="8">The sequence shown here is derived from an EMBL/GenBank/DDBJ whole genome shotgun (WGS) entry which is preliminary data.</text>
</comment>
<reference evidence="8 9" key="1">
    <citation type="journal article" date="2017" name="PLoS Biol.">
        <title>The sea cucumber genome provides insights into morphological evolution and visceral regeneration.</title>
        <authorList>
            <person name="Zhang X."/>
            <person name="Sun L."/>
            <person name="Yuan J."/>
            <person name="Sun Y."/>
            <person name="Gao Y."/>
            <person name="Zhang L."/>
            <person name="Li S."/>
            <person name="Dai H."/>
            <person name="Hamel J.F."/>
            <person name="Liu C."/>
            <person name="Yu Y."/>
            <person name="Liu S."/>
            <person name="Lin W."/>
            <person name="Guo K."/>
            <person name="Jin S."/>
            <person name="Xu P."/>
            <person name="Storey K.B."/>
            <person name="Huan P."/>
            <person name="Zhang T."/>
            <person name="Zhou Y."/>
            <person name="Zhang J."/>
            <person name="Lin C."/>
            <person name="Li X."/>
            <person name="Xing L."/>
            <person name="Huo D."/>
            <person name="Sun M."/>
            <person name="Wang L."/>
            <person name="Mercier A."/>
            <person name="Li F."/>
            <person name="Yang H."/>
            <person name="Xiang J."/>
        </authorList>
    </citation>
    <scope>NUCLEOTIDE SEQUENCE [LARGE SCALE GENOMIC DNA]</scope>
    <source>
        <strain evidence="8">Shaxun</strain>
        <tissue evidence="8">Muscle</tissue>
    </source>
</reference>
<dbReference type="Gene3D" id="1.20.1730.10">
    <property type="entry name" value="Sodium/glucose cotransporter"/>
    <property type="match status" value="1"/>
</dbReference>
<accession>A0A2G8LIG4</accession>
<feature type="transmembrane region" description="Helical" evidence="7">
    <location>
        <begin position="513"/>
        <end position="534"/>
    </location>
</feature>
<feature type="transmembrane region" description="Helical" evidence="7">
    <location>
        <begin position="442"/>
        <end position="464"/>
    </location>
</feature>
<feature type="transmembrane region" description="Helical" evidence="7">
    <location>
        <begin position="97"/>
        <end position="115"/>
    </location>
</feature>
<dbReference type="GO" id="GO:0005886">
    <property type="term" value="C:plasma membrane"/>
    <property type="evidence" value="ECO:0007669"/>
    <property type="project" value="TreeGrafter"/>
</dbReference>
<dbReference type="GO" id="GO:0005412">
    <property type="term" value="F:D-glucose:sodium symporter activity"/>
    <property type="evidence" value="ECO:0007669"/>
    <property type="project" value="TreeGrafter"/>
</dbReference>
<feature type="transmembrane region" description="Helical" evidence="7">
    <location>
        <begin position="261"/>
        <end position="279"/>
    </location>
</feature>
<evidence type="ECO:0000256" key="6">
    <source>
        <dbReference type="RuleBase" id="RU362091"/>
    </source>
</evidence>
<dbReference type="InterPro" id="IPR038377">
    <property type="entry name" value="Na/Glc_symporter_sf"/>
</dbReference>
<comment type="subcellular location">
    <subcellularLocation>
        <location evidence="1">Membrane</location>
        <topology evidence="1">Multi-pass membrane protein</topology>
    </subcellularLocation>
</comment>
<feature type="transmembrane region" description="Helical" evidence="7">
    <location>
        <begin position="201"/>
        <end position="220"/>
    </location>
</feature>
<evidence type="ECO:0000256" key="4">
    <source>
        <dbReference type="ARBA" id="ARBA00022989"/>
    </source>
</evidence>
<keyword evidence="3 7" id="KW-0812">Transmembrane</keyword>
<dbReference type="PANTHER" id="PTHR11819:SF195">
    <property type="entry name" value="SODIUM_GLUCOSE COTRANSPORTER 4"/>
    <property type="match status" value="1"/>
</dbReference>
<feature type="transmembrane region" description="Helical" evidence="7">
    <location>
        <begin position="135"/>
        <end position="160"/>
    </location>
</feature>
<feature type="transmembrane region" description="Helical" evidence="7">
    <location>
        <begin position="172"/>
        <end position="194"/>
    </location>
</feature>
<feature type="transmembrane region" description="Helical" evidence="7">
    <location>
        <begin position="59"/>
        <end position="85"/>
    </location>
</feature>
<keyword evidence="5 7" id="KW-0472">Membrane</keyword>
<evidence type="ECO:0000256" key="2">
    <source>
        <dbReference type="ARBA" id="ARBA00006434"/>
    </source>
</evidence>